<accession>A0A430G5T9</accession>
<feature type="chain" id="PRO_5019173379" description="YCII-related domain-containing protein" evidence="2">
    <location>
        <begin position="22"/>
        <end position="137"/>
    </location>
</feature>
<dbReference type="SUPFAM" id="SSF54909">
    <property type="entry name" value="Dimeric alpha+beta barrel"/>
    <property type="match status" value="1"/>
</dbReference>
<dbReference type="Proteomes" id="UP000287746">
    <property type="component" value="Unassembled WGS sequence"/>
</dbReference>
<evidence type="ECO:0000259" key="3">
    <source>
        <dbReference type="Pfam" id="PF03795"/>
    </source>
</evidence>
<comment type="similarity">
    <text evidence="1">Belongs to the YciI family.</text>
</comment>
<dbReference type="AlphaFoldDB" id="A0A430G5T9"/>
<gene>
    <name evidence="4" type="ORF">DAH66_07865</name>
</gene>
<evidence type="ECO:0000256" key="1">
    <source>
        <dbReference type="ARBA" id="ARBA00007689"/>
    </source>
</evidence>
<evidence type="ECO:0000313" key="4">
    <source>
        <dbReference type="EMBL" id="RSY87532.1"/>
    </source>
</evidence>
<proteinExistence type="inferred from homology"/>
<name>A0A430G5T9_9SPHN</name>
<dbReference type="Pfam" id="PF03795">
    <property type="entry name" value="YCII"/>
    <property type="match status" value="1"/>
</dbReference>
<organism evidence="4 5">
    <name type="scientific">Sphingomonas koreensis</name>
    <dbReference type="NCBI Taxonomy" id="93064"/>
    <lineage>
        <taxon>Bacteria</taxon>
        <taxon>Pseudomonadati</taxon>
        <taxon>Pseudomonadota</taxon>
        <taxon>Alphaproteobacteria</taxon>
        <taxon>Sphingomonadales</taxon>
        <taxon>Sphingomonadaceae</taxon>
        <taxon>Sphingomonas</taxon>
    </lineage>
</organism>
<feature type="signal peptide" evidence="2">
    <location>
        <begin position="1"/>
        <end position="21"/>
    </location>
</feature>
<reference evidence="4 5" key="1">
    <citation type="submission" date="2018-07" db="EMBL/GenBank/DDBJ databases">
        <title>Genomic and Epidemiologic Investigation of an Indolent Hospital Outbreak.</title>
        <authorList>
            <person name="Johnson R.C."/>
            <person name="Deming C."/>
            <person name="Conlan S."/>
            <person name="Zellmer C.J."/>
            <person name="Michelin A.V."/>
            <person name="Lee-Lin S."/>
            <person name="Thomas P.J."/>
            <person name="Park M."/>
            <person name="Weingarten R.A."/>
            <person name="Less J."/>
            <person name="Dekker J.P."/>
            <person name="Frank K.M."/>
            <person name="Musser K.A."/>
            <person name="Mcquiston J.R."/>
            <person name="Henderson D.K."/>
            <person name="Lau A.F."/>
            <person name="Palmore T.N."/>
            <person name="Segre J.A."/>
        </authorList>
    </citation>
    <scope>NUCLEOTIDE SEQUENCE [LARGE SCALE GENOMIC DNA]</scope>
    <source>
        <strain evidence="4 5">SK-CDC1_0717</strain>
    </source>
</reference>
<sequence length="137" mass="14223">MRIMMRAALAVALMTGTVAGAAPSQQQPAQQPAATARPLFAIVYRAGPAWKPGVPMKDQGLRDHFYYVKALHERGGIVYAGAMGPDGGLIILHAADQAAAEAVIADDPAVKAGIFTGEARRYTPRFIGTGAPAAANP</sequence>
<dbReference type="Gene3D" id="3.30.70.1060">
    <property type="entry name" value="Dimeric alpha+beta barrel"/>
    <property type="match status" value="1"/>
</dbReference>
<protein>
    <recommendedName>
        <fullName evidence="3">YCII-related domain-containing protein</fullName>
    </recommendedName>
</protein>
<feature type="domain" description="YCII-related" evidence="3">
    <location>
        <begin position="56"/>
        <end position="116"/>
    </location>
</feature>
<dbReference type="EMBL" id="QQYZ01000005">
    <property type="protein sequence ID" value="RSY87532.1"/>
    <property type="molecule type" value="Genomic_DNA"/>
</dbReference>
<dbReference type="InterPro" id="IPR005545">
    <property type="entry name" value="YCII"/>
</dbReference>
<comment type="caution">
    <text evidence="4">The sequence shown here is derived from an EMBL/GenBank/DDBJ whole genome shotgun (WGS) entry which is preliminary data.</text>
</comment>
<keyword evidence="2" id="KW-0732">Signal</keyword>
<evidence type="ECO:0000256" key="2">
    <source>
        <dbReference type="SAM" id="SignalP"/>
    </source>
</evidence>
<dbReference type="InterPro" id="IPR011008">
    <property type="entry name" value="Dimeric_a/b-barrel"/>
</dbReference>
<evidence type="ECO:0000313" key="5">
    <source>
        <dbReference type="Proteomes" id="UP000287746"/>
    </source>
</evidence>